<dbReference type="AlphaFoldDB" id="A0A2Z4ISG8"/>
<evidence type="ECO:0000256" key="1">
    <source>
        <dbReference type="ARBA" id="ARBA00004651"/>
    </source>
</evidence>
<dbReference type="PANTHER" id="PTHR30193:SF37">
    <property type="entry name" value="INNER MEMBRANE ABC TRANSPORTER PERMEASE PROTEIN YCJO"/>
    <property type="match status" value="1"/>
</dbReference>
<dbReference type="SUPFAM" id="SSF161098">
    <property type="entry name" value="MetI-like"/>
    <property type="match status" value="1"/>
</dbReference>
<dbReference type="GO" id="GO:0055085">
    <property type="term" value="P:transmembrane transport"/>
    <property type="evidence" value="ECO:0007669"/>
    <property type="project" value="InterPro"/>
</dbReference>
<dbReference type="Gene3D" id="1.10.3720.10">
    <property type="entry name" value="MetI-like"/>
    <property type="match status" value="1"/>
</dbReference>
<keyword evidence="3" id="KW-1003">Cell membrane</keyword>
<comment type="similarity">
    <text evidence="7">Belongs to the binding-protein-dependent transport system permease family.</text>
</comment>
<dbReference type="SUPFAM" id="SSF160964">
    <property type="entry name" value="MalF N-terminal region-like"/>
    <property type="match status" value="1"/>
</dbReference>
<dbReference type="RefSeq" id="WP_112437656.1">
    <property type="nucleotide sequence ID" value="NZ_CP030073.1"/>
</dbReference>
<protein>
    <submittedName>
        <fullName evidence="10">Sugar ABC transporter permease</fullName>
    </submittedName>
</protein>
<evidence type="ECO:0000256" key="3">
    <source>
        <dbReference type="ARBA" id="ARBA00022475"/>
    </source>
</evidence>
<dbReference type="InterPro" id="IPR051393">
    <property type="entry name" value="ABC_transporter_permease"/>
</dbReference>
<keyword evidence="11" id="KW-1185">Reference proteome</keyword>
<dbReference type="PROSITE" id="PS50928">
    <property type="entry name" value="ABC_TM1"/>
    <property type="match status" value="1"/>
</dbReference>
<accession>A0A2Z4ISG8</accession>
<dbReference type="KEGG" id="scad:DN051_01295"/>
<evidence type="ECO:0000256" key="7">
    <source>
        <dbReference type="RuleBase" id="RU363032"/>
    </source>
</evidence>
<evidence type="ECO:0000313" key="11">
    <source>
        <dbReference type="Proteomes" id="UP000249616"/>
    </source>
</evidence>
<feature type="region of interest" description="Disordered" evidence="8">
    <location>
        <begin position="1"/>
        <end position="58"/>
    </location>
</feature>
<organism evidence="10 11">
    <name type="scientific">Streptomyces cadmiisoli</name>
    <dbReference type="NCBI Taxonomy" id="2184053"/>
    <lineage>
        <taxon>Bacteria</taxon>
        <taxon>Bacillati</taxon>
        <taxon>Actinomycetota</taxon>
        <taxon>Actinomycetes</taxon>
        <taxon>Kitasatosporales</taxon>
        <taxon>Streptomycetaceae</taxon>
        <taxon>Streptomyces</taxon>
        <taxon>Streptomyces aurantiacus group</taxon>
    </lineage>
</organism>
<evidence type="ECO:0000259" key="9">
    <source>
        <dbReference type="PROSITE" id="PS50928"/>
    </source>
</evidence>
<proteinExistence type="inferred from homology"/>
<name>A0A2Z4ISG8_9ACTN</name>
<dbReference type="EMBL" id="CP030073">
    <property type="protein sequence ID" value="AWW35476.1"/>
    <property type="molecule type" value="Genomic_DNA"/>
</dbReference>
<sequence>MSGTNSAERPASSGRAAAGTTDTPAESAVTGKAAARPLRKAAGAGTRTTSGGTPLRPDRLSRHNLSGWLYSTPFLAFFVTFMAVPILATLVMSFTDFGLRNVTNPFDAEFVGLENYSELLGDEQFLRALFNTGYFVVLGVPLTIGCGLLAAVLLNSGIERFRTFFRVGFYAPVVTAIVAVAVVWRFVLDPSEGLIAGLAAQVGLTAPDFLASESLAMPSLIAMAVWRNLGTSMVLFLAGLQAIPTEVREAAKLDGAGAFQEFRRITVPLLRPTMLYVTVMTTIGFLNVFEEPFVMTNGGPSDSTLTVSLLMYREGFNFFNMGYASSMAYTLFVIILAVTLLQMRLLKDKTK</sequence>
<evidence type="ECO:0000256" key="6">
    <source>
        <dbReference type="ARBA" id="ARBA00023136"/>
    </source>
</evidence>
<gene>
    <name evidence="10" type="ORF">DN051_01295</name>
</gene>
<feature type="transmembrane region" description="Helical" evidence="7">
    <location>
        <begin position="68"/>
        <end position="94"/>
    </location>
</feature>
<feature type="domain" description="ABC transmembrane type-1" evidence="9">
    <location>
        <begin position="129"/>
        <end position="342"/>
    </location>
</feature>
<dbReference type="GO" id="GO:0005886">
    <property type="term" value="C:plasma membrane"/>
    <property type="evidence" value="ECO:0007669"/>
    <property type="project" value="UniProtKB-SubCell"/>
</dbReference>
<dbReference type="Pfam" id="PF00528">
    <property type="entry name" value="BPD_transp_1"/>
    <property type="match status" value="1"/>
</dbReference>
<dbReference type="Proteomes" id="UP000249616">
    <property type="component" value="Chromosome"/>
</dbReference>
<dbReference type="PANTHER" id="PTHR30193">
    <property type="entry name" value="ABC TRANSPORTER PERMEASE PROTEIN"/>
    <property type="match status" value="1"/>
</dbReference>
<feature type="transmembrane region" description="Helical" evidence="7">
    <location>
        <begin position="269"/>
        <end position="289"/>
    </location>
</feature>
<comment type="subcellular location">
    <subcellularLocation>
        <location evidence="1 7">Cell membrane</location>
        <topology evidence="1 7">Multi-pass membrane protein</topology>
    </subcellularLocation>
</comment>
<reference evidence="10 11" key="1">
    <citation type="journal article" date="2019" name="Int. J. Syst. Evol. Microbiol.">
        <title>Streptomyces cadmiisoli sp. nov., a novel actinomycete isolated from cadmium-contaminated soil.</title>
        <authorList>
            <person name="Li K."/>
            <person name="Tang X."/>
            <person name="Zhao J."/>
            <person name="Guo Y."/>
            <person name="Tang Y."/>
            <person name="Gao J."/>
        </authorList>
    </citation>
    <scope>NUCLEOTIDE SEQUENCE [LARGE SCALE GENOMIC DNA]</scope>
    <source>
        <strain evidence="10 11">ZFG47</strain>
    </source>
</reference>
<feature type="transmembrane region" description="Helical" evidence="7">
    <location>
        <begin position="220"/>
        <end position="243"/>
    </location>
</feature>
<dbReference type="InterPro" id="IPR035906">
    <property type="entry name" value="MetI-like_sf"/>
</dbReference>
<feature type="compositionally biased region" description="Low complexity" evidence="8">
    <location>
        <begin position="31"/>
        <end position="53"/>
    </location>
</feature>
<feature type="transmembrane region" description="Helical" evidence="7">
    <location>
        <begin position="134"/>
        <end position="155"/>
    </location>
</feature>
<keyword evidence="4 7" id="KW-0812">Transmembrane</keyword>
<feature type="transmembrane region" description="Helical" evidence="7">
    <location>
        <begin position="167"/>
        <end position="187"/>
    </location>
</feature>
<dbReference type="CDD" id="cd06261">
    <property type="entry name" value="TM_PBP2"/>
    <property type="match status" value="1"/>
</dbReference>
<evidence type="ECO:0000256" key="4">
    <source>
        <dbReference type="ARBA" id="ARBA00022692"/>
    </source>
</evidence>
<keyword evidence="6 7" id="KW-0472">Membrane</keyword>
<evidence type="ECO:0000256" key="5">
    <source>
        <dbReference type="ARBA" id="ARBA00022989"/>
    </source>
</evidence>
<keyword evidence="5 7" id="KW-1133">Transmembrane helix</keyword>
<feature type="transmembrane region" description="Helical" evidence="7">
    <location>
        <begin position="321"/>
        <end position="341"/>
    </location>
</feature>
<evidence type="ECO:0000256" key="8">
    <source>
        <dbReference type="SAM" id="MobiDB-lite"/>
    </source>
</evidence>
<dbReference type="InterPro" id="IPR000515">
    <property type="entry name" value="MetI-like"/>
</dbReference>
<evidence type="ECO:0000313" key="10">
    <source>
        <dbReference type="EMBL" id="AWW35476.1"/>
    </source>
</evidence>
<keyword evidence="2 7" id="KW-0813">Transport</keyword>
<evidence type="ECO:0000256" key="2">
    <source>
        <dbReference type="ARBA" id="ARBA00022448"/>
    </source>
</evidence>